<sequence length="855" mass="91927">AAGRVCLQFETPVHLRQVQFLSHQSKIASKIELFTAPPPPAADARPEGSQFKRLGYLSLDCNERSQFQARELKSVYVDVAAQFLRILLHKCHVNRYNIVNQVGLIALNCLGEVLGPDLATGPPPPHPALARSPGDAPRDHWPAAGSRAAPAPPAQAAAAPAAAAESIQDEATYDPRTLERIQALTAAKRRAVEAEDYEEAKRCKDMLARLRHVGKMLRELEDRKRACVQSEDYDAAKALKVEIERLRLSIEQPAGPPPAADQPPQGRTAADHQDWIRELQAAPPPPHTGTSSRGRHEPDDGAAEVGGAPPRRSSPPLRPQPTRPALPPAEARAVGAPPHAADEQDDGAEEATGAGAPSPTIPEHDEYWEEAAPKPQPAHASGGRQPPRSPPVGAARAGDLGAPPPAARLERASSDRSDPADLAGHPLAGVPNIEDLAKPEELHPQHADETRALHRVHWRSERCADLARCLCSKTWNLRDAALQKLSLELAAGAYDGQDPGRLLSVFGAVLRRAIPDKNVQVFLSSAALLQGTLRRTGGRRGAQPALEPLVPLLVDRLGDANARVEKTTKDALMLLAQSAALGIPACAQHLLRPPQRKTVPPRVLVSRLQLLTALVGDGGVQPESPHGLPLDQTVQLAVDWFNNKEADVRTSAVRLVAACHALVGLGRIAGHLQQLRPAQREVFDAEFEAAGRDHAALTPAAASARRGSAGAVPGLPPPSKPPTRGDNPSSVGGGTTQTFEYSDDEADESTCQFCGRHDPSFTVETIDVHYWRECPMLAQCEFCQQVIEISTLHSHWCEECEKEEKARARAEATTGSQCPLCAVELPGTEDADWREHLLEGGGCPKNPRRVPRPAD</sequence>
<feature type="compositionally biased region" description="Basic and acidic residues" evidence="1">
    <location>
        <begin position="408"/>
        <end position="419"/>
    </location>
</feature>
<comment type="caution">
    <text evidence="3">The sequence shown here is derived from an EMBL/GenBank/DDBJ whole genome shotgun (WGS) entry which is preliminary data.</text>
</comment>
<feature type="compositionally biased region" description="Polar residues" evidence="1">
    <location>
        <begin position="726"/>
        <end position="740"/>
    </location>
</feature>
<accession>A0ABN9WRE8</accession>
<dbReference type="Pfam" id="PF21038">
    <property type="entry name" value="CEP104_N"/>
    <property type="match status" value="1"/>
</dbReference>
<feature type="compositionally biased region" description="Low complexity" evidence="1">
    <location>
        <begin position="700"/>
        <end position="711"/>
    </location>
</feature>
<feature type="compositionally biased region" description="Pro residues" evidence="1">
    <location>
        <begin position="312"/>
        <end position="327"/>
    </location>
</feature>
<dbReference type="EMBL" id="CAUYUJ010018971">
    <property type="protein sequence ID" value="CAK0887688.1"/>
    <property type="molecule type" value="Genomic_DNA"/>
</dbReference>
<dbReference type="InterPro" id="IPR052607">
    <property type="entry name" value="CEP104-like"/>
</dbReference>
<dbReference type="Pfam" id="PF21040">
    <property type="entry name" value="CEP104-like_TOG"/>
    <property type="match status" value="1"/>
</dbReference>
<dbReference type="InterPro" id="IPR048738">
    <property type="entry name" value="CEP104_Znf"/>
</dbReference>
<dbReference type="InterPro" id="IPR011989">
    <property type="entry name" value="ARM-like"/>
</dbReference>
<feature type="region of interest" description="Disordered" evidence="1">
    <location>
        <begin position="700"/>
        <end position="742"/>
    </location>
</feature>
<reference evidence="3" key="1">
    <citation type="submission" date="2023-10" db="EMBL/GenBank/DDBJ databases">
        <authorList>
            <person name="Chen Y."/>
            <person name="Shah S."/>
            <person name="Dougan E. K."/>
            <person name="Thang M."/>
            <person name="Chan C."/>
        </authorList>
    </citation>
    <scope>NUCLEOTIDE SEQUENCE [LARGE SCALE GENOMIC DNA]</scope>
</reference>
<evidence type="ECO:0000313" key="4">
    <source>
        <dbReference type="Proteomes" id="UP001189429"/>
    </source>
</evidence>
<dbReference type="Proteomes" id="UP001189429">
    <property type="component" value="Unassembled WGS sequence"/>
</dbReference>
<dbReference type="InterPro" id="IPR048739">
    <property type="entry name" value="CEP104_N"/>
</dbReference>
<evidence type="ECO:0000313" key="3">
    <source>
        <dbReference type="EMBL" id="CAK0887688.1"/>
    </source>
</evidence>
<proteinExistence type="predicted"/>
<dbReference type="PANTHER" id="PTHR13371">
    <property type="entry name" value="GLYCINE-, GLUTAMATE-, THIENYLCYCLOHEXYLPIPERIDINE-BINDING PROTEIN"/>
    <property type="match status" value="1"/>
</dbReference>
<feature type="compositionally biased region" description="Low complexity" evidence="1">
    <location>
        <begin position="142"/>
        <end position="164"/>
    </location>
</feature>
<dbReference type="SUPFAM" id="SSF48371">
    <property type="entry name" value="ARM repeat"/>
    <property type="match status" value="1"/>
</dbReference>
<dbReference type="InterPro" id="IPR034085">
    <property type="entry name" value="TOG"/>
</dbReference>
<feature type="region of interest" description="Disordered" evidence="1">
    <location>
        <begin position="250"/>
        <end position="429"/>
    </location>
</feature>
<keyword evidence="4" id="KW-1185">Reference proteome</keyword>
<evidence type="ECO:0000256" key="1">
    <source>
        <dbReference type="SAM" id="MobiDB-lite"/>
    </source>
</evidence>
<name>A0ABN9WRE8_9DINO</name>
<dbReference type="SMART" id="SM01349">
    <property type="entry name" value="TOG"/>
    <property type="match status" value="1"/>
</dbReference>
<dbReference type="Pfam" id="PF21039">
    <property type="entry name" value="CEP104_ZnF"/>
    <property type="match status" value="1"/>
</dbReference>
<feature type="non-terminal residue" evidence="3">
    <location>
        <position position="1"/>
    </location>
</feature>
<dbReference type="Gene3D" id="1.25.10.10">
    <property type="entry name" value="Leucine-rich Repeat Variant"/>
    <property type="match status" value="1"/>
</dbReference>
<feature type="region of interest" description="Disordered" evidence="1">
    <location>
        <begin position="120"/>
        <end position="171"/>
    </location>
</feature>
<dbReference type="InterPro" id="IPR016024">
    <property type="entry name" value="ARM-type_fold"/>
</dbReference>
<gene>
    <name evidence="3" type="ORF">PCOR1329_LOCUS68670</name>
</gene>
<dbReference type="Pfam" id="PF02151">
    <property type="entry name" value="UVR"/>
    <property type="match status" value="1"/>
</dbReference>
<dbReference type="PANTHER" id="PTHR13371:SF0">
    <property type="entry name" value="CENTROSOMAL PROTEIN OF 104 KDA"/>
    <property type="match status" value="1"/>
</dbReference>
<protein>
    <recommendedName>
        <fullName evidence="2">TOG domain-containing protein</fullName>
    </recommendedName>
</protein>
<evidence type="ECO:0000259" key="2">
    <source>
        <dbReference type="SMART" id="SM01349"/>
    </source>
</evidence>
<feature type="domain" description="TOG" evidence="2">
    <location>
        <begin position="457"/>
        <end position="700"/>
    </location>
</feature>
<dbReference type="InterPro" id="IPR001943">
    <property type="entry name" value="UVR_dom"/>
</dbReference>
<organism evidence="3 4">
    <name type="scientific">Prorocentrum cordatum</name>
    <dbReference type="NCBI Taxonomy" id="2364126"/>
    <lineage>
        <taxon>Eukaryota</taxon>
        <taxon>Sar</taxon>
        <taxon>Alveolata</taxon>
        <taxon>Dinophyceae</taxon>
        <taxon>Prorocentrales</taxon>
        <taxon>Prorocentraceae</taxon>
        <taxon>Prorocentrum</taxon>
    </lineage>
</organism>